<feature type="region of interest" description="Disordered" evidence="1">
    <location>
        <begin position="83"/>
        <end position="167"/>
    </location>
</feature>
<feature type="compositionally biased region" description="Pro residues" evidence="1">
    <location>
        <begin position="129"/>
        <end position="139"/>
    </location>
</feature>
<dbReference type="RefSeq" id="WP_260194816.1">
    <property type="nucleotide sequence ID" value="NZ_JAFFZE010000022.1"/>
</dbReference>
<feature type="transmembrane region" description="Helical" evidence="2">
    <location>
        <begin position="43"/>
        <end position="65"/>
    </location>
</feature>
<dbReference type="Proteomes" id="UP001156441">
    <property type="component" value="Unassembled WGS sequence"/>
</dbReference>
<proteinExistence type="predicted"/>
<dbReference type="EMBL" id="JAFFZE010000022">
    <property type="protein sequence ID" value="MCT2586943.1"/>
    <property type="molecule type" value="Genomic_DNA"/>
</dbReference>
<sequence length="167" mass="17739">MLILGLLLVVASGAAAVILIAYNTGGTAQTVSAFGRDIADVTVMQAFVAGLVLSLVFLLGLWMILRAGRRGRENRARYREARREAKTAAAERDELADRLRRDEENRVTEPAADPPVGQPTQPVATQPGAPAPPAPPPPGTTDSGRHAVPHDQRGPITNIRPGQSPSR</sequence>
<comment type="caution">
    <text evidence="3">The sequence shown here is derived from an EMBL/GenBank/DDBJ whole genome shotgun (WGS) entry which is preliminary data.</text>
</comment>
<accession>A0ABT2JGD6</accession>
<name>A0ABT2JGD6_9PSEU</name>
<keyword evidence="2" id="KW-0812">Transmembrane</keyword>
<evidence type="ECO:0000313" key="4">
    <source>
        <dbReference type="Proteomes" id="UP001156441"/>
    </source>
</evidence>
<organism evidence="3 4">
    <name type="scientific">Actinophytocola gossypii</name>
    <dbReference type="NCBI Taxonomy" id="2812003"/>
    <lineage>
        <taxon>Bacteria</taxon>
        <taxon>Bacillati</taxon>
        <taxon>Actinomycetota</taxon>
        <taxon>Actinomycetes</taxon>
        <taxon>Pseudonocardiales</taxon>
        <taxon>Pseudonocardiaceae</taxon>
    </lineage>
</organism>
<reference evidence="3 4" key="1">
    <citation type="submission" date="2021-02" db="EMBL/GenBank/DDBJ databases">
        <title>Actinophytocola xerophila sp. nov., isolated from soil of cotton cropping field.</title>
        <authorList>
            <person name="Huang R."/>
            <person name="Chen X."/>
            <person name="Ge X."/>
            <person name="Liu W."/>
        </authorList>
    </citation>
    <scope>NUCLEOTIDE SEQUENCE [LARGE SCALE GENOMIC DNA]</scope>
    <source>
        <strain evidence="3 4">S1-96</strain>
    </source>
</reference>
<feature type="compositionally biased region" description="Low complexity" evidence="1">
    <location>
        <begin position="118"/>
        <end position="128"/>
    </location>
</feature>
<evidence type="ECO:0000256" key="2">
    <source>
        <dbReference type="SAM" id="Phobius"/>
    </source>
</evidence>
<evidence type="ECO:0000256" key="1">
    <source>
        <dbReference type="SAM" id="MobiDB-lite"/>
    </source>
</evidence>
<protein>
    <recommendedName>
        <fullName evidence="5">LapA family protein</fullName>
    </recommendedName>
</protein>
<feature type="compositionally biased region" description="Basic and acidic residues" evidence="1">
    <location>
        <begin position="143"/>
        <end position="153"/>
    </location>
</feature>
<keyword evidence="4" id="KW-1185">Reference proteome</keyword>
<gene>
    <name evidence="3" type="ORF">JT362_27855</name>
</gene>
<evidence type="ECO:0000313" key="3">
    <source>
        <dbReference type="EMBL" id="MCT2586943.1"/>
    </source>
</evidence>
<feature type="compositionally biased region" description="Basic and acidic residues" evidence="1">
    <location>
        <begin position="83"/>
        <end position="107"/>
    </location>
</feature>
<keyword evidence="2" id="KW-1133">Transmembrane helix</keyword>
<keyword evidence="2" id="KW-0472">Membrane</keyword>
<evidence type="ECO:0008006" key="5">
    <source>
        <dbReference type="Google" id="ProtNLM"/>
    </source>
</evidence>